<name>A0ABU7Z1I8_9GAMM</name>
<sequence length="161" mass="17131">MHIAPRTLAGALLLTLLSLAGCDSEPAPRVATPVTAPQEAILQAGDTTIRASVVQTSALNEVVARQYGIERDDEIVMLLVGLRQGPAAAETSVPASVTASVTDLRGQKQVIEMRELHSGELVDYVGTVSVSLPDTLAFELSIAREGKPTSTMQFSREFFPQ</sequence>
<gene>
    <name evidence="3" type="ORF">SNE34_13790</name>
</gene>
<reference evidence="3 4" key="1">
    <citation type="journal article" date="2016" name="Int. J. Syst. Evol. Microbiol.">
        <title>Lysobacter erysipheiresistens sp. nov., an antagonist of powdery mildew, isolated from tobacco-cultivated soil.</title>
        <authorList>
            <person name="Xie B."/>
            <person name="Li T."/>
            <person name="Lin X."/>
            <person name="Wang C.J."/>
            <person name="Chen Y.J."/>
            <person name="Liu W.J."/>
            <person name="Zhao Z.W."/>
        </authorList>
    </citation>
    <scope>NUCLEOTIDE SEQUENCE [LARGE SCALE GENOMIC DNA]</scope>
    <source>
        <strain evidence="3 4">RS-LYSO-3</strain>
    </source>
</reference>
<evidence type="ECO:0000256" key="1">
    <source>
        <dbReference type="SAM" id="SignalP"/>
    </source>
</evidence>
<comment type="caution">
    <text evidence="3">The sequence shown here is derived from an EMBL/GenBank/DDBJ whole genome shotgun (WGS) entry which is preliminary data.</text>
</comment>
<keyword evidence="1" id="KW-0732">Signal</keyword>
<evidence type="ECO:0000313" key="3">
    <source>
        <dbReference type="EMBL" id="MEG3185080.1"/>
    </source>
</evidence>
<feature type="domain" description="DUF4426" evidence="2">
    <location>
        <begin position="43"/>
        <end position="160"/>
    </location>
</feature>
<dbReference type="InterPro" id="IPR025218">
    <property type="entry name" value="DUF4426"/>
</dbReference>
<feature type="chain" id="PRO_5045569428" evidence="1">
    <location>
        <begin position="21"/>
        <end position="161"/>
    </location>
</feature>
<proteinExistence type="predicted"/>
<organism evidence="3 4">
    <name type="scientific">Novilysobacter erysipheiresistens</name>
    <dbReference type="NCBI Taxonomy" id="1749332"/>
    <lineage>
        <taxon>Bacteria</taxon>
        <taxon>Pseudomonadati</taxon>
        <taxon>Pseudomonadota</taxon>
        <taxon>Gammaproteobacteria</taxon>
        <taxon>Lysobacterales</taxon>
        <taxon>Lysobacteraceae</taxon>
        <taxon>Novilysobacter</taxon>
    </lineage>
</organism>
<dbReference type="EMBL" id="JAXGFP010000007">
    <property type="protein sequence ID" value="MEG3185080.1"/>
    <property type="molecule type" value="Genomic_DNA"/>
</dbReference>
<evidence type="ECO:0000313" key="4">
    <source>
        <dbReference type="Proteomes" id="UP001355056"/>
    </source>
</evidence>
<protein>
    <submittedName>
        <fullName evidence="3">DUF4426 domain-containing protein</fullName>
    </submittedName>
</protein>
<dbReference type="Gene3D" id="2.60.40.3340">
    <property type="entry name" value="Domain of unknown function DUF4426"/>
    <property type="match status" value="1"/>
</dbReference>
<accession>A0ABU7Z1I8</accession>
<feature type="signal peptide" evidence="1">
    <location>
        <begin position="1"/>
        <end position="20"/>
    </location>
</feature>
<dbReference type="PROSITE" id="PS51257">
    <property type="entry name" value="PROKAR_LIPOPROTEIN"/>
    <property type="match status" value="1"/>
</dbReference>
<dbReference type="Proteomes" id="UP001355056">
    <property type="component" value="Unassembled WGS sequence"/>
</dbReference>
<evidence type="ECO:0000259" key="2">
    <source>
        <dbReference type="Pfam" id="PF14467"/>
    </source>
</evidence>
<dbReference type="Pfam" id="PF14467">
    <property type="entry name" value="DUF4426"/>
    <property type="match status" value="1"/>
</dbReference>
<keyword evidence="4" id="KW-1185">Reference proteome</keyword>
<dbReference type="RefSeq" id="WP_332618181.1">
    <property type="nucleotide sequence ID" value="NZ_JAXGFP010000007.1"/>
</dbReference>